<keyword evidence="1" id="KW-1133">Transmembrane helix</keyword>
<organism evidence="2">
    <name type="scientific">Salmonella enterica subsp. enterica serovar Java</name>
    <dbReference type="NCBI Taxonomy" id="224729"/>
    <lineage>
        <taxon>Bacteria</taxon>
        <taxon>Pseudomonadati</taxon>
        <taxon>Pseudomonadota</taxon>
        <taxon>Gammaproteobacteria</taxon>
        <taxon>Enterobacterales</taxon>
        <taxon>Enterobacteriaceae</taxon>
        <taxon>Salmonella</taxon>
    </lineage>
</organism>
<proteinExistence type="predicted"/>
<dbReference type="Proteomes" id="UP000839631">
    <property type="component" value="Unassembled WGS sequence"/>
</dbReference>
<dbReference type="EMBL" id="AAAGSE010000076">
    <property type="protein sequence ID" value="EAC0790337.1"/>
    <property type="molecule type" value="Genomic_DNA"/>
</dbReference>
<comment type="caution">
    <text evidence="2">The sequence shown here is derived from an EMBL/GenBank/DDBJ whole genome shotgun (WGS) entry which is preliminary data.</text>
</comment>
<evidence type="ECO:0000256" key="1">
    <source>
        <dbReference type="SAM" id="Phobius"/>
    </source>
</evidence>
<keyword evidence="1" id="KW-0472">Membrane</keyword>
<reference evidence="2" key="1">
    <citation type="submission" date="2018-09" db="EMBL/GenBank/DDBJ databases">
        <authorList>
            <person name="Ashton P.M."/>
            <person name="Dallman T."/>
            <person name="Nair S."/>
            <person name="De Pinna E."/>
            <person name="Peters T."/>
            <person name="Grant K."/>
        </authorList>
    </citation>
    <scope>NUCLEOTIDE SEQUENCE [LARGE SCALE GENOMIC DNA]</scope>
    <source>
        <strain evidence="2">412099</strain>
    </source>
</reference>
<gene>
    <name evidence="2" type="ORF">D6K54_27135</name>
</gene>
<feature type="transmembrane region" description="Helical" evidence="1">
    <location>
        <begin position="39"/>
        <end position="60"/>
    </location>
</feature>
<sequence length="75" mass="9142">MLALFFAFKFHYMKSDFNNMFIPKSSQNIGDLKIKYKSYSYIMIIVFVKWISFLFCPAICRMHKEINTRKERWQG</sequence>
<protein>
    <submittedName>
        <fullName evidence="2">Uncharacterized protein</fullName>
    </submittedName>
</protein>
<name>A0A3Z6QTN0_SALEB</name>
<dbReference type="AlphaFoldDB" id="A0A3Z6QTN0"/>
<keyword evidence="1" id="KW-0812">Transmembrane</keyword>
<accession>A0A3Z6QTN0</accession>
<evidence type="ECO:0000313" key="2">
    <source>
        <dbReference type="EMBL" id="EAC0790337.1"/>
    </source>
</evidence>